<feature type="transmembrane region" description="Helical" evidence="1">
    <location>
        <begin position="12"/>
        <end position="38"/>
    </location>
</feature>
<organism evidence="2 3">
    <name type="scientific">Populus trichocarpa</name>
    <name type="common">Western balsam poplar</name>
    <name type="synonym">Populus balsamifera subsp. trichocarpa</name>
    <dbReference type="NCBI Taxonomy" id="3694"/>
    <lineage>
        <taxon>Eukaryota</taxon>
        <taxon>Viridiplantae</taxon>
        <taxon>Streptophyta</taxon>
        <taxon>Embryophyta</taxon>
        <taxon>Tracheophyta</taxon>
        <taxon>Spermatophyta</taxon>
        <taxon>Magnoliopsida</taxon>
        <taxon>eudicotyledons</taxon>
        <taxon>Gunneridae</taxon>
        <taxon>Pentapetalae</taxon>
        <taxon>rosids</taxon>
        <taxon>fabids</taxon>
        <taxon>Malpighiales</taxon>
        <taxon>Salicaceae</taxon>
        <taxon>Saliceae</taxon>
        <taxon>Populus</taxon>
    </lineage>
</organism>
<evidence type="ECO:0000313" key="3">
    <source>
        <dbReference type="Proteomes" id="UP000006729"/>
    </source>
</evidence>
<dbReference type="Proteomes" id="UP000006729">
    <property type="component" value="Chromosome 3"/>
</dbReference>
<keyword evidence="1" id="KW-0812">Transmembrane</keyword>
<dbReference type="InParanoid" id="A0A3N7ERW1"/>
<accession>A0A3N7ERW1</accession>
<dbReference type="AlphaFoldDB" id="A0A3N7ERW1"/>
<dbReference type="EMBL" id="CM009292">
    <property type="protein sequence ID" value="RQO88489.1"/>
    <property type="molecule type" value="Genomic_DNA"/>
</dbReference>
<proteinExistence type="predicted"/>
<protein>
    <submittedName>
        <fullName evidence="2">Uncharacterized protein</fullName>
    </submittedName>
</protein>
<sequence>MTWRIPESMTKLLAVIIFIFHVYNLFFMFFLISSSFLLV</sequence>
<evidence type="ECO:0000256" key="1">
    <source>
        <dbReference type="SAM" id="Phobius"/>
    </source>
</evidence>
<keyword evidence="1" id="KW-0472">Membrane</keyword>
<reference evidence="2 3" key="1">
    <citation type="journal article" date="2006" name="Science">
        <title>The genome of black cottonwood, Populus trichocarpa (Torr. &amp; Gray).</title>
        <authorList>
            <person name="Tuskan G.A."/>
            <person name="Difazio S."/>
            <person name="Jansson S."/>
            <person name="Bohlmann J."/>
            <person name="Grigoriev I."/>
            <person name="Hellsten U."/>
            <person name="Putnam N."/>
            <person name="Ralph S."/>
            <person name="Rombauts S."/>
            <person name="Salamov A."/>
            <person name="Schein J."/>
            <person name="Sterck L."/>
            <person name="Aerts A."/>
            <person name="Bhalerao R.R."/>
            <person name="Bhalerao R.P."/>
            <person name="Blaudez D."/>
            <person name="Boerjan W."/>
            <person name="Brun A."/>
            <person name="Brunner A."/>
            <person name="Busov V."/>
            <person name="Campbell M."/>
            <person name="Carlson J."/>
            <person name="Chalot M."/>
            <person name="Chapman J."/>
            <person name="Chen G.L."/>
            <person name="Cooper D."/>
            <person name="Coutinho P.M."/>
            <person name="Couturier J."/>
            <person name="Covert S."/>
            <person name="Cronk Q."/>
            <person name="Cunningham R."/>
            <person name="Davis J."/>
            <person name="Degroeve S."/>
            <person name="Dejardin A."/>
            <person name="Depamphilis C."/>
            <person name="Detter J."/>
            <person name="Dirks B."/>
            <person name="Dubchak I."/>
            <person name="Duplessis S."/>
            <person name="Ehlting J."/>
            <person name="Ellis B."/>
            <person name="Gendler K."/>
            <person name="Goodstein D."/>
            <person name="Gribskov M."/>
            <person name="Grimwood J."/>
            <person name="Groover A."/>
            <person name="Gunter L."/>
            <person name="Hamberger B."/>
            <person name="Heinze B."/>
            <person name="Helariutta Y."/>
            <person name="Henrissat B."/>
            <person name="Holligan D."/>
            <person name="Holt R."/>
            <person name="Huang W."/>
            <person name="Islam-Faridi N."/>
            <person name="Jones S."/>
            <person name="Jones-Rhoades M."/>
            <person name="Jorgensen R."/>
            <person name="Joshi C."/>
            <person name="Kangasjarvi J."/>
            <person name="Karlsson J."/>
            <person name="Kelleher C."/>
            <person name="Kirkpatrick R."/>
            <person name="Kirst M."/>
            <person name="Kohler A."/>
            <person name="Kalluri U."/>
            <person name="Larimer F."/>
            <person name="Leebens-Mack J."/>
            <person name="Leple J.C."/>
            <person name="Locascio P."/>
            <person name="Lou Y."/>
            <person name="Lucas S."/>
            <person name="Martin F."/>
            <person name="Montanini B."/>
            <person name="Napoli C."/>
            <person name="Nelson D.R."/>
            <person name="Nelson C."/>
            <person name="Nieminen K."/>
            <person name="Nilsson O."/>
            <person name="Pereda V."/>
            <person name="Peter G."/>
            <person name="Philippe R."/>
            <person name="Pilate G."/>
            <person name="Poliakov A."/>
            <person name="Razumovskaya J."/>
            <person name="Richardson P."/>
            <person name="Rinaldi C."/>
            <person name="Ritland K."/>
            <person name="Rouze P."/>
            <person name="Ryaboy D."/>
            <person name="Schmutz J."/>
            <person name="Schrader J."/>
            <person name="Segerman B."/>
            <person name="Shin H."/>
            <person name="Siddiqui A."/>
            <person name="Sterky F."/>
            <person name="Terry A."/>
            <person name="Tsai C.J."/>
            <person name="Uberbacher E."/>
            <person name="Unneberg P."/>
            <person name="Vahala J."/>
            <person name="Wall K."/>
            <person name="Wessler S."/>
            <person name="Yang G."/>
            <person name="Yin T."/>
            <person name="Douglas C."/>
            <person name="Marra M."/>
            <person name="Sandberg G."/>
            <person name="Van de Peer Y."/>
            <person name="Rokhsar D."/>
        </authorList>
    </citation>
    <scope>NUCLEOTIDE SEQUENCE [LARGE SCALE GENOMIC DNA]</scope>
    <source>
        <strain evidence="3">cv. Nisqually</strain>
    </source>
</reference>
<keyword evidence="1" id="KW-1133">Transmembrane helix</keyword>
<keyword evidence="3" id="KW-1185">Reference proteome</keyword>
<evidence type="ECO:0000313" key="2">
    <source>
        <dbReference type="EMBL" id="RQO88489.1"/>
    </source>
</evidence>
<gene>
    <name evidence="2" type="ORF">POPTR_003G171550</name>
</gene>
<name>A0A3N7ERW1_POPTR</name>